<accession>A0A0E9MYR0</accession>
<dbReference type="AlphaFoldDB" id="A0A0E9MYR0"/>
<sequence>MIDKPLSEFNRDITLKTAIEMTERYRKHMPEVLTRDFAEKKVLPIRETFRKEVVMAILDQPGCIGLRTYYGMDENMLVHQILVGVNEKEEDMLPTGDQAELSTAGIAEDAKRCPDLCWPPSLLYP</sequence>
<keyword evidence="2" id="KW-1185">Reference proteome</keyword>
<proteinExistence type="predicted"/>
<organism evidence="1 2">
    <name type="scientific">Flavihumibacter petaseus NBRC 106054</name>
    <dbReference type="NCBI Taxonomy" id="1220578"/>
    <lineage>
        <taxon>Bacteria</taxon>
        <taxon>Pseudomonadati</taxon>
        <taxon>Bacteroidota</taxon>
        <taxon>Chitinophagia</taxon>
        <taxon>Chitinophagales</taxon>
        <taxon>Chitinophagaceae</taxon>
        <taxon>Flavihumibacter</taxon>
    </lineage>
</organism>
<reference evidence="1 2" key="1">
    <citation type="submission" date="2015-04" db="EMBL/GenBank/DDBJ databases">
        <title>Whole genome shotgun sequence of Flavihumibacter petaseus NBRC 106054.</title>
        <authorList>
            <person name="Miyazawa S."/>
            <person name="Hosoyama A."/>
            <person name="Hashimoto M."/>
            <person name="Noguchi M."/>
            <person name="Tsuchikane K."/>
            <person name="Ohji S."/>
            <person name="Yamazoe A."/>
            <person name="Ichikawa N."/>
            <person name="Kimura A."/>
            <person name="Fujita N."/>
        </authorList>
    </citation>
    <scope>NUCLEOTIDE SEQUENCE [LARGE SCALE GENOMIC DNA]</scope>
    <source>
        <strain evidence="1 2">NBRC 106054</strain>
    </source>
</reference>
<gene>
    <name evidence="1" type="ORF">FPE01S_01_16730</name>
</gene>
<name>A0A0E9MYR0_9BACT</name>
<protein>
    <submittedName>
        <fullName evidence="1">Uncharacterized protein</fullName>
    </submittedName>
</protein>
<dbReference type="OrthoDB" id="674820at2"/>
<evidence type="ECO:0000313" key="2">
    <source>
        <dbReference type="Proteomes" id="UP000033121"/>
    </source>
</evidence>
<comment type="caution">
    <text evidence="1">The sequence shown here is derived from an EMBL/GenBank/DDBJ whole genome shotgun (WGS) entry which is preliminary data.</text>
</comment>
<dbReference type="Proteomes" id="UP000033121">
    <property type="component" value="Unassembled WGS sequence"/>
</dbReference>
<dbReference type="EMBL" id="BBWV01000001">
    <property type="protein sequence ID" value="GAO42658.1"/>
    <property type="molecule type" value="Genomic_DNA"/>
</dbReference>
<dbReference type="STRING" id="1220578.FPE01S_01_16730"/>
<evidence type="ECO:0000313" key="1">
    <source>
        <dbReference type="EMBL" id="GAO42658.1"/>
    </source>
</evidence>
<dbReference type="RefSeq" id="WP_052955617.1">
    <property type="nucleotide sequence ID" value="NZ_BBWV01000001.1"/>
</dbReference>